<accession>A0A0C9V540</accession>
<dbReference type="CDD" id="cd21037">
    <property type="entry name" value="MLKL_NTD"/>
    <property type="match status" value="1"/>
</dbReference>
<evidence type="ECO:0000313" key="1">
    <source>
        <dbReference type="EMBL" id="KIJ41954.1"/>
    </source>
</evidence>
<dbReference type="AlphaFoldDB" id="A0A0C9V540"/>
<dbReference type="Proteomes" id="UP000054279">
    <property type="component" value="Unassembled WGS sequence"/>
</dbReference>
<sequence length="655" mass="74766">MKANKECYRALVSSLIRLLQLIHDNADVNEVNINITLHQICRDFHASLESIYDAAKELWTQPKSKLFQYIKSDQYQKTLAEWQSQIDELRLNFILANTLHTSKILSVKRQEMSVIDGTSSDLNDPFASEKSRLSQFRQFLPGDMRLLESVTHTSCGITSSTIVRKCTNKANAEEYLAKLADLRQSHVVRVYRGNDTAERFFSDFNMLSQIQHPNVLQLFAVVSAIERPSLIFHNEALHDPDGFRSNLRPISRVLFDHTFASHIIVSVQLCTGSFGFQSIEYVQAGSEYLADFLPVELVSFGSQRRRVSSRPHVIKFKKAIVEKRVDERGTGIISLTMGISGNEDESIIKLKPSMPQIIPERYLRIIRDLATYRHSMEQIEEEMKPLLCAFYSMFAPEEQESHVVLGDVRNLVMPVGGIYSQPLRSQHSPFGELVARFHTLPFITTDWIQEEIGSQNIASDSKVKQEGWTRFTIPVSVEWKPCATFSCQILENTACQTPLHRCLLPQLHEVETFLGDNPVSKQFIDVLDNLQLFLKFTSIATRSAVYPNIRQVYLFVKDPSLDPETGLLKEPQTYWSLDPKGFGRMAINEMLTFGLTEAEITFSAVFSPHRWNVTQVQALQDFHRICGFNESQTAANFLELPVIHRINTNLVSRPD</sequence>
<organism evidence="1 2">
    <name type="scientific">Sphaerobolus stellatus (strain SS14)</name>
    <dbReference type="NCBI Taxonomy" id="990650"/>
    <lineage>
        <taxon>Eukaryota</taxon>
        <taxon>Fungi</taxon>
        <taxon>Dikarya</taxon>
        <taxon>Basidiomycota</taxon>
        <taxon>Agaricomycotina</taxon>
        <taxon>Agaricomycetes</taxon>
        <taxon>Phallomycetidae</taxon>
        <taxon>Geastrales</taxon>
        <taxon>Sphaerobolaceae</taxon>
        <taxon>Sphaerobolus</taxon>
    </lineage>
</organism>
<proteinExistence type="predicted"/>
<keyword evidence="2" id="KW-1185">Reference proteome</keyword>
<dbReference type="OrthoDB" id="3038000at2759"/>
<dbReference type="InterPro" id="IPR059179">
    <property type="entry name" value="MLKL-like_MCAfunc"/>
</dbReference>
<dbReference type="EMBL" id="KN837133">
    <property type="protein sequence ID" value="KIJ41954.1"/>
    <property type="molecule type" value="Genomic_DNA"/>
</dbReference>
<name>A0A0C9V540_SPHS4</name>
<gene>
    <name evidence="1" type="ORF">M422DRAFT_68132</name>
</gene>
<reference evidence="1 2" key="1">
    <citation type="submission" date="2014-06" db="EMBL/GenBank/DDBJ databases">
        <title>Evolutionary Origins and Diversification of the Mycorrhizal Mutualists.</title>
        <authorList>
            <consortium name="DOE Joint Genome Institute"/>
            <consortium name="Mycorrhizal Genomics Consortium"/>
            <person name="Kohler A."/>
            <person name="Kuo A."/>
            <person name="Nagy L.G."/>
            <person name="Floudas D."/>
            <person name="Copeland A."/>
            <person name="Barry K.W."/>
            <person name="Cichocki N."/>
            <person name="Veneault-Fourrey C."/>
            <person name="LaButti K."/>
            <person name="Lindquist E.A."/>
            <person name="Lipzen A."/>
            <person name="Lundell T."/>
            <person name="Morin E."/>
            <person name="Murat C."/>
            <person name="Riley R."/>
            <person name="Ohm R."/>
            <person name="Sun H."/>
            <person name="Tunlid A."/>
            <person name="Henrissat B."/>
            <person name="Grigoriev I.V."/>
            <person name="Hibbett D.S."/>
            <person name="Martin F."/>
        </authorList>
    </citation>
    <scope>NUCLEOTIDE SEQUENCE [LARGE SCALE GENOMIC DNA]</scope>
    <source>
        <strain evidence="1 2">SS14</strain>
    </source>
</reference>
<evidence type="ECO:0000313" key="2">
    <source>
        <dbReference type="Proteomes" id="UP000054279"/>
    </source>
</evidence>
<evidence type="ECO:0008006" key="3">
    <source>
        <dbReference type="Google" id="ProtNLM"/>
    </source>
</evidence>
<dbReference type="HOGENOM" id="CLU_418660_0_0_1"/>
<dbReference type="Gene3D" id="3.30.200.20">
    <property type="entry name" value="Phosphorylase Kinase, domain 1"/>
    <property type="match status" value="1"/>
</dbReference>
<protein>
    <recommendedName>
        <fullName evidence="3">Protein kinase domain-containing protein</fullName>
    </recommendedName>
</protein>